<name>A0ABV8JRH7_9FLAO</name>
<feature type="region of interest" description="Disordered" evidence="1">
    <location>
        <begin position="33"/>
        <end position="52"/>
    </location>
</feature>
<gene>
    <name evidence="3" type="ORF">ACFOUT_04510</name>
</gene>
<feature type="chain" id="PRO_5045219845" evidence="2">
    <location>
        <begin position="24"/>
        <end position="375"/>
    </location>
</feature>
<evidence type="ECO:0000256" key="2">
    <source>
        <dbReference type="SAM" id="SignalP"/>
    </source>
</evidence>
<comment type="caution">
    <text evidence="3">The sequence shown here is derived from an EMBL/GenBank/DDBJ whole genome shotgun (WGS) entry which is preliminary data.</text>
</comment>
<organism evidence="3 4">
    <name type="scientific">Euzebyella saccharophila</name>
    <dbReference type="NCBI Taxonomy" id="679664"/>
    <lineage>
        <taxon>Bacteria</taxon>
        <taxon>Pseudomonadati</taxon>
        <taxon>Bacteroidota</taxon>
        <taxon>Flavobacteriia</taxon>
        <taxon>Flavobacteriales</taxon>
        <taxon>Flavobacteriaceae</taxon>
        <taxon>Euzebyella</taxon>
    </lineage>
</organism>
<evidence type="ECO:0000313" key="3">
    <source>
        <dbReference type="EMBL" id="MFC4095123.1"/>
    </source>
</evidence>
<dbReference type="PROSITE" id="PS51257">
    <property type="entry name" value="PROKAR_LIPOPROTEIN"/>
    <property type="match status" value="1"/>
</dbReference>
<dbReference type="EMBL" id="JBHSAW010000004">
    <property type="protein sequence ID" value="MFC4095123.1"/>
    <property type="molecule type" value="Genomic_DNA"/>
</dbReference>
<keyword evidence="4" id="KW-1185">Reference proteome</keyword>
<evidence type="ECO:0000256" key="1">
    <source>
        <dbReference type="SAM" id="MobiDB-lite"/>
    </source>
</evidence>
<proteinExistence type="predicted"/>
<reference evidence="4" key="1">
    <citation type="journal article" date="2019" name="Int. J. Syst. Evol. Microbiol.">
        <title>The Global Catalogue of Microorganisms (GCM) 10K type strain sequencing project: providing services to taxonomists for standard genome sequencing and annotation.</title>
        <authorList>
            <consortium name="The Broad Institute Genomics Platform"/>
            <consortium name="The Broad Institute Genome Sequencing Center for Infectious Disease"/>
            <person name="Wu L."/>
            <person name="Ma J."/>
        </authorList>
    </citation>
    <scope>NUCLEOTIDE SEQUENCE [LARGE SCALE GENOMIC DNA]</scope>
    <source>
        <strain evidence="4">CECT 7477</strain>
    </source>
</reference>
<feature type="signal peptide" evidence="2">
    <location>
        <begin position="1"/>
        <end position="23"/>
    </location>
</feature>
<sequence length="375" mass="41292">MMKKIMFSKITYRAAIMAFSLFAASCSSDDGNVFDTPDIPQQENPDGEPNEEEEVATLVFNEGDPSNDIVVAEASGEVGTEVPGRVIFTSTDLTQRRMYITQNIGGSGDMPFNNFDLDSDDLKKATKADGSIDLDGATKKEIDFTFSLPVPDIDNGEIVYSFWTTTGKGDFRDPTKRKALGVGTITVTVGNGNNPDAEVMSFTDVQLFAPAQDGTTESFFSFLEQPDTEDDHIYRINEGPEFRAYWDFGYYYGASGVSADDKATLASASTFNESFGFFVDGLEPDDSEDDAENEELNEMFFQLSVKTGADFDAITMASELDSIEKTDFQKFTNINAGDVIEFVDNYGKKGLIKVTAIEPGFDNNDYIMFDVKIQP</sequence>
<evidence type="ECO:0000313" key="4">
    <source>
        <dbReference type="Proteomes" id="UP001595814"/>
    </source>
</evidence>
<dbReference type="RefSeq" id="WP_192461157.1">
    <property type="nucleotide sequence ID" value="NZ_JACYFJ010000001.1"/>
</dbReference>
<accession>A0ABV8JRH7</accession>
<protein>
    <submittedName>
        <fullName evidence="3">Uncharacterized protein</fullName>
    </submittedName>
</protein>
<keyword evidence="2" id="KW-0732">Signal</keyword>
<dbReference type="Proteomes" id="UP001595814">
    <property type="component" value="Unassembled WGS sequence"/>
</dbReference>